<comment type="caution">
    <text evidence="2">The sequence shown here is derived from an EMBL/GenBank/DDBJ whole genome shotgun (WGS) entry which is preliminary data.</text>
</comment>
<dbReference type="InterPro" id="IPR008936">
    <property type="entry name" value="Rho_GTPase_activation_prot"/>
</dbReference>
<evidence type="ECO:0000313" key="3">
    <source>
        <dbReference type="Proteomes" id="UP001212841"/>
    </source>
</evidence>
<protein>
    <recommendedName>
        <fullName evidence="1">Rho-GAP domain-containing protein</fullName>
    </recommendedName>
</protein>
<sequence length="249" mass="27557">MKFSVVAFLKTCFLKKQSTVPVEVVTPPQVEAAQQTTQVTIPKQNLIPISALHNNPEHQSSGYEPQIIDDLVQALRKSDATKNNGLFSAPSDSKVLEEEWKSFLYGFDQRSSSILSYEGTDRVSILSAFLLRLLCAIIGGFIPATILYQEIEEMEEYEIVGEIVEALDHAPNAQLSVLYQVVNELLSRSSNLFTAEELGSLFVHAFFRIPSGSGGKQYKKKVKRAAIVVEVLINNITTIMAKAGVYNSI</sequence>
<gene>
    <name evidence="2" type="ORF">HK097_003656</name>
</gene>
<keyword evidence="3" id="KW-1185">Reference proteome</keyword>
<evidence type="ECO:0000313" key="2">
    <source>
        <dbReference type="EMBL" id="KAJ3053679.1"/>
    </source>
</evidence>
<organism evidence="2 3">
    <name type="scientific">Rhizophlyctis rosea</name>
    <dbReference type="NCBI Taxonomy" id="64517"/>
    <lineage>
        <taxon>Eukaryota</taxon>
        <taxon>Fungi</taxon>
        <taxon>Fungi incertae sedis</taxon>
        <taxon>Chytridiomycota</taxon>
        <taxon>Chytridiomycota incertae sedis</taxon>
        <taxon>Chytridiomycetes</taxon>
        <taxon>Rhizophlyctidales</taxon>
        <taxon>Rhizophlyctidaceae</taxon>
        <taxon>Rhizophlyctis</taxon>
    </lineage>
</organism>
<dbReference type="InterPro" id="IPR000198">
    <property type="entry name" value="RhoGAP_dom"/>
</dbReference>
<dbReference type="GO" id="GO:0007165">
    <property type="term" value="P:signal transduction"/>
    <property type="evidence" value="ECO:0007669"/>
    <property type="project" value="InterPro"/>
</dbReference>
<accession>A0AAD5X655</accession>
<evidence type="ECO:0000259" key="1">
    <source>
        <dbReference type="PROSITE" id="PS50238"/>
    </source>
</evidence>
<proteinExistence type="predicted"/>
<dbReference type="Proteomes" id="UP001212841">
    <property type="component" value="Unassembled WGS sequence"/>
</dbReference>
<reference evidence="2" key="1">
    <citation type="submission" date="2020-05" db="EMBL/GenBank/DDBJ databases">
        <title>Phylogenomic resolution of chytrid fungi.</title>
        <authorList>
            <person name="Stajich J.E."/>
            <person name="Amses K."/>
            <person name="Simmons R."/>
            <person name="Seto K."/>
            <person name="Myers J."/>
            <person name="Bonds A."/>
            <person name="Quandt C.A."/>
            <person name="Barry K."/>
            <person name="Liu P."/>
            <person name="Grigoriev I."/>
            <person name="Longcore J.E."/>
            <person name="James T.Y."/>
        </authorList>
    </citation>
    <scope>NUCLEOTIDE SEQUENCE</scope>
    <source>
        <strain evidence="2">JEL0318</strain>
    </source>
</reference>
<feature type="domain" description="Rho-GAP" evidence="1">
    <location>
        <begin position="47"/>
        <end position="240"/>
    </location>
</feature>
<dbReference type="PROSITE" id="PS50238">
    <property type="entry name" value="RHOGAP"/>
    <property type="match status" value="1"/>
</dbReference>
<dbReference type="SUPFAM" id="SSF48350">
    <property type="entry name" value="GTPase activation domain, GAP"/>
    <property type="match status" value="1"/>
</dbReference>
<dbReference type="EMBL" id="JADGJD010000188">
    <property type="protein sequence ID" value="KAJ3053679.1"/>
    <property type="molecule type" value="Genomic_DNA"/>
</dbReference>
<dbReference type="Gene3D" id="1.10.555.10">
    <property type="entry name" value="Rho GTPase activation protein"/>
    <property type="match status" value="1"/>
</dbReference>
<name>A0AAD5X655_9FUNG</name>
<dbReference type="AlphaFoldDB" id="A0AAD5X655"/>